<name>A0A9N9ERC4_9GLOM</name>
<evidence type="ECO:0000313" key="1">
    <source>
        <dbReference type="EMBL" id="CAG8686080.1"/>
    </source>
</evidence>
<feature type="non-terminal residue" evidence="1">
    <location>
        <position position="1"/>
    </location>
</feature>
<reference evidence="1" key="1">
    <citation type="submission" date="2021-06" db="EMBL/GenBank/DDBJ databases">
        <authorList>
            <person name="Kallberg Y."/>
            <person name="Tangrot J."/>
            <person name="Rosling A."/>
        </authorList>
    </citation>
    <scope>NUCLEOTIDE SEQUENCE</scope>
    <source>
        <strain evidence="1">CL551</strain>
    </source>
</reference>
<evidence type="ECO:0000313" key="2">
    <source>
        <dbReference type="Proteomes" id="UP000789342"/>
    </source>
</evidence>
<gene>
    <name evidence="1" type="ORF">AMORRO_LOCUS11472</name>
</gene>
<dbReference type="AlphaFoldDB" id="A0A9N9ERC4"/>
<comment type="caution">
    <text evidence="1">The sequence shown here is derived from an EMBL/GenBank/DDBJ whole genome shotgun (WGS) entry which is preliminary data.</text>
</comment>
<dbReference type="EMBL" id="CAJVPV010014642">
    <property type="protein sequence ID" value="CAG8686080.1"/>
    <property type="molecule type" value="Genomic_DNA"/>
</dbReference>
<accession>A0A9N9ERC4</accession>
<keyword evidence="2" id="KW-1185">Reference proteome</keyword>
<protein>
    <submittedName>
        <fullName evidence="1">6467_t:CDS:1</fullName>
    </submittedName>
</protein>
<sequence>TMVTNSNDIKDRISGFTTSNTKFSTWIRKKSDTRTLENQH</sequence>
<organism evidence="1 2">
    <name type="scientific">Acaulospora morrowiae</name>
    <dbReference type="NCBI Taxonomy" id="94023"/>
    <lineage>
        <taxon>Eukaryota</taxon>
        <taxon>Fungi</taxon>
        <taxon>Fungi incertae sedis</taxon>
        <taxon>Mucoromycota</taxon>
        <taxon>Glomeromycotina</taxon>
        <taxon>Glomeromycetes</taxon>
        <taxon>Diversisporales</taxon>
        <taxon>Acaulosporaceae</taxon>
        <taxon>Acaulospora</taxon>
    </lineage>
</organism>
<dbReference type="Proteomes" id="UP000789342">
    <property type="component" value="Unassembled WGS sequence"/>
</dbReference>
<proteinExistence type="predicted"/>